<keyword evidence="3 6" id="KW-0805">Transcription regulation</keyword>
<accession>A0A7J7KDP1</accession>
<comment type="caution">
    <text evidence="8">The sequence shown here is derived from an EMBL/GenBank/DDBJ whole genome shotgun (WGS) entry which is preliminary data.</text>
</comment>
<dbReference type="GO" id="GO:0016592">
    <property type="term" value="C:mediator complex"/>
    <property type="evidence" value="ECO:0007669"/>
    <property type="project" value="InterPro"/>
</dbReference>
<evidence type="ECO:0000256" key="6">
    <source>
        <dbReference type="RuleBase" id="RU364143"/>
    </source>
</evidence>
<keyword evidence="9" id="KW-1185">Reference proteome</keyword>
<dbReference type="GO" id="GO:0006357">
    <property type="term" value="P:regulation of transcription by RNA polymerase II"/>
    <property type="evidence" value="ECO:0007669"/>
    <property type="project" value="InterPro"/>
</dbReference>
<evidence type="ECO:0000256" key="1">
    <source>
        <dbReference type="ARBA" id="ARBA00004123"/>
    </source>
</evidence>
<reference evidence="8" key="1">
    <citation type="submission" date="2020-06" db="EMBL/GenBank/DDBJ databases">
        <title>Draft genome of Bugula neritina, a colonial animal packing powerful symbionts and potential medicines.</title>
        <authorList>
            <person name="Rayko M."/>
        </authorList>
    </citation>
    <scope>NUCLEOTIDE SEQUENCE [LARGE SCALE GENOMIC DNA]</scope>
    <source>
        <strain evidence="8">Kwan_BN1</strain>
    </source>
</reference>
<feature type="region of interest" description="Disordered" evidence="7">
    <location>
        <begin position="214"/>
        <end position="238"/>
    </location>
</feature>
<dbReference type="InterPro" id="IPR038566">
    <property type="entry name" value="Mediator_Med6_sf"/>
</dbReference>
<protein>
    <recommendedName>
        <fullName evidence="6">Mediator of RNA polymerase II transcription subunit 6</fullName>
    </recommendedName>
    <alternativeName>
        <fullName evidence="6">Mediator complex subunit 6</fullName>
    </alternativeName>
</protein>
<comment type="subcellular location">
    <subcellularLocation>
        <location evidence="1 6">Nucleus</location>
    </subcellularLocation>
</comment>
<evidence type="ECO:0000313" key="8">
    <source>
        <dbReference type="EMBL" id="KAF6035738.1"/>
    </source>
</evidence>
<evidence type="ECO:0000256" key="2">
    <source>
        <dbReference type="ARBA" id="ARBA00007526"/>
    </source>
</evidence>
<evidence type="ECO:0000256" key="5">
    <source>
        <dbReference type="ARBA" id="ARBA00023242"/>
    </source>
</evidence>
<sequence length="238" mass="27369">MADEELGISWHDSSWIPLLNTGNILDYFGRSKFYDRTCNNEVIKMQRQSIEQLVNLTGIEYKLVHVQPPILYIIRKQYRQNSESVTPMAHYYVIGGIIYKAPDVCTLVNSRMMNTTFSLNEALNKAIKHARYHPSKGYWWHFTEQKGQEEDVEPPKEQASWFQRQRVDLLLGELARQYPMKVSQPAVTLKTETSQSVSLVKSEDIKDVKVSLKRELTDPSSTTQPSAKVSRIKTEAGS</sequence>
<evidence type="ECO:0000313" key="9">
    <source>
        <dbReference type="Proteomes" id="UP000593567"/>
    </source>
</evidence>
<dbReference type="InterPro" id="IPR007018">
    <property type="entry name" value="Mediator_Med6"/>
</dbReference>
<dbReference type="GO" id="GO:0003712">
    <property type="term" value="F:transcription coregulator activity"/>
    <property type="evidence" value="ECO:0007669"/>
    <property type="project" value="InterPro"/>
</dbReference>
<gene>
    <name evidence="6" type="primary">MED6</name>
    <name evidence="8" type="ORF">EB796_005957</name>
</gene>
<comment type="subunit">
    <text evidence="6">Component of the Mediator complex.</text>
</comment>
<dbReference type="EMBL" id="VXIV02000838">
    <property type="protein sequence ID" value="KAF6035738.1"/>
    <property type="molecule type" value="Genomic_DNA"/>
</dbReference>
<comment type="similarity">
    <text evidence="2 6">Belongs to the Mediator complex subunit 6 family.</text>
</comment>
<proteinExistence type="inferred from homology"/>
<keyword evidence="4 6" id="KW-0804">Transcription</keyword>
<dbReference type="PANTHER" id="PTHR13104">
    <property type="entry name" value="MED-6-RELATED"/>
    <property type="match status" value="1"/>
</dbReference>
<evidence type="ECO:0000256" key="7">
    <source>
        <dbReference type="SAM" id="MobiDB-lite"/>
    </source>
</evidence>
<name>A0A7J7KDP1_BUGNE</name>
<dbReference type="AlphaFoldDB" id="A0A7J7KDP1"/>
<keyword evidence="5 6" id="KW-0539">Nucleus</keyword>
<dbReference type="Gene3D" id="3.10.450.580">
    <property type="entry name" value="Mediator complex, subunit Med6"/>
    <property type="match status" value="1"/>
</dbReference>
<feature type="compositionally biased region" description="Polar residues" evidence="7">
    <location>
        <begin position="218"/>
        <end position="227"/>
    </location>
</feature>
<dbReference type="Pfam" id="PF04934">
    <property type="entry name" value="Med6"/>
    <property type="match status" value="1"/>
</dbReference>
<dbReference type="OrthoDB" id="344220at2759"/>
<evidence type="ECO:0000256" key="4">
    <source>
        <dbReference type="ARBA" id="ARBA00023163"/>
    </source>
</evidence>
<keyword evidence="6" id="KW-0010">Activator</keyword>
<dbReference type="Proteomes" id="UP000593567">
    <property type="component" value="Unassembled WGS sequence"/>
</dbReference>
<organism evidence="8 9">
    <name type="scientific">Bugula neritina</name>
    <name type="common">Brown bryozoan</name>
    <name type="synonym">Sertularia neritina</name>
    <dbReference type="NCBI Taxonomy" id="10212"/>
    <lineage>
        <taxon>Eukaryota</taxon>
        <taxon>Metazoa</taxon>
        <taxon>Spiralia</taxon>
        <taxon>Lophotrochozoa</taxon>
        <taxon>Bryozoa</taxon>
        <taxon>Gymnolaemata</taxon>
        <taxon>Cheilostomatida</taxon>
        <taxon>Flustrina</taxon>
        <taxon>Buguloidea</taxon>
        <taxon>Bugulidae</taxon>
        <taxon>Bugula</taxon>
    </lineage>
</organism>
<evidence type="ECO:0000256" key="3">
    <source>
        <dbReference type="ARBA" id="ARBA00023015"/>
    </source>
</evidence>
<comment type="function">
    <text evidence="6">Component of the Mediator complex, a coactivator involved in the regulated transcription of nearly all RNA polymerase II-dependent genes. Mediator functions as a bridge to convey information from gene-specific regulatory proteins to the basal RNA polymerase II transcription machinery. Mediator is recruited to promoters by direct interactions with regulatory proteins and serves as a scaffold for the assembly of a functional preinitiation complex with RNA polymerase II and the general transcription factors.</text>
</comment>